<proteinExistence type="predicted"/>
<dbReference type="Gene3D" id="3.10.450.50">
    <property type="match status" value="1"/>
</dbReference>
<protein>
    <recommendedName>
        <fullName evidence="3">Nuclear transport factor 2 family protein</fullName>
    </recommendedName>
</protein>
<sequence>MTVEAIRNTMDALIQAGSNFDIDALDRLYHTDMQIQMIDMEGNLNKADKQGFMAMFKGMAESATGPMNTWAQFNDITADGNNGHVLITRKNELGGSPSLLVLSIDLAFEDNRWQVIREVIFIRPDTGDYPGEEN</sequence>
<dbReference type="Proteomes" id="UP000198767">
    <property type="component" value="Unassembled WGS sequence"/>
</dbReference>
<dbReference type="EMBL" id="FMWG01000004">
    <property type="protein sequence ID" value="SCZ60730.1"/>
    <property type="molecule type" value="Genomic_DNA"/>
</dbReference>
<organism evidence="1 2">
    <name type="scientific">Epibacterium ulvae</name>
    <dbReference type="NCBI Taxonomy" id="1156985"/>
    <lineage>
        <taxon>Bacteria</taxon>
        <taxon>Pseudomonadati</taxon>
        <taxon>Pseudomonadota</taxon>
        <taxon>Alphaproteobacteria</taxon>
        <taxon>Rhodobacterales</taxon>
        <taxon>Roseobacteraceae</taxon>
        <taxon>Epibacterium</taxon>
    </lineage>
</organism>
<keyword evidence="2" id="KW-1185">Reference proteome</keyword>
<gene>
    <name evidence="1" type="ORF">SAMN04488118_104141</name>
</gene>
<dbReference type="OrthoDB" id="7869025at2"/>
<evidence type="ECO:0000313" key="1">
    <source>
        <dbReference type="EMBL" id="SCZ60730.1"/>
    </source>
</evidence>
<dbReference type="AlphaFoldDB" id="A0A1G5QGS4"/>
<dbReference type="InterPro" id="IPR032710">
    <property type="entry name" value="NTF2-like_dom_sf"/>
</dbReference>
<dbReference type="STRING" id="1156985.SAMN04488118_104141"/>
<accession>A0A1G5QGS4</accession>
<reference evidence="1 2" key="1">
    <citation type="submission" date="2016-10" db="EMBL/GenBank/DDBJ databases">
        <authorList>
            <person name="de Groot N.N."/>
        </authorList>
    </citation>
    <scope>NUCLEOTIDE SEQUENCE [LARGE SCALE GENOMIC DNA]</scope>
    <source>
        <strain evidence="1 2">U95</strain>
    </source>
</reference>
<name>A0A1G5QGS4_9RHOB</name>
<evidence type="ECO:0008006" key="3">
    <source>
        <dbReference type="Google" id="ProtNLM"/>
    </source>
</evidence>
<dbReference type="SUPFAM" id="SSF54427">
    <property type="entry name" value="NTF2-like"/>
    <property type="match status" value="1"/>
</dbReference>
<evidence type="ECO:0000313" key="2">
    <source>
        <dbReference type="Proteomes" id="UP000198767"/>
    </source>
</evidence>
<dbReference type="RefSeq" id="WP_090217860.1">
    <property type="nucleotide sequence ID" value="NZ_FMWG01000004.1"/>
</dbReference>